<feature type="signal peptide" evidence="1">
    <location>
        <begin position="1"/>
        <end position="17"/>
    </location>
</feature>
<protein>
    <submittedName>
        <fullName evidence="2">Deoxyguanosinetriphosphate triphosphohydrolase-like protein</fullName>
    </submittedName>
</protein>
<evidence type="ECO:0000256" key="1">
    <source>
        <dbReference type="SAM" id="SignalP"/>
    </source>
</evidence>
<accession>A0AAD9BB97</accession>
<comment type="caution">
    <text evidence="2">The sequence shown here is derived from an EMBL/GenBank/DDBJ whole genome shotgun (WGS) entry which is preliminary data.</text>
</comment>
<proteinExistence type="predicted"/>
<gene>
    <name evidence="2" type="ORF">KUDE01_027658</name>
</gene>
<dbReference type="Proteomes" id="UP001228049">
    <property type="component" value="Unassembled WGS sequence"/>
</dbReference>
<dbReference type="AlphaFoldDB" id="A0AAD9BB97"/>
<evidence type="ECO:0000313" key="3">
    <source>
        <dbReference type="Proteomes" id="UP001228049"/>
    </source>
</evidence>
<reference evidence="2" key="1">
    <citation type="submission" date="2023-04" db="EMBL/GenBank/DDBJ databases">
        <title>Chromosome-level genome of Chaenocephalus aceratus.</title>
        <authorList>
            <person name="Park H."/>
        </authorList>
    </citation>
    <scope>NUCLEOTIDE SEQUENCE</scope>
    <source>
        <strain evidence="2">DE</strain>
        <tissue evidence="2">Muscle</tissue>
    </source>
</reference>
<organism evidence="2 3">
    <name type="scientific">Dissostichus eleginoides</name>
    <name type="common">Patagonian toothfish</name>
    <name type="synonym">Dissostichus amissus</name>
    <dbReference type="NCBI Taxonomy" id="100907"/>
    <lineage>
        <taxon>Eukaryota</taxon>
        <taxon>Metazoa</taxon>
        <taxon>Chordata</taxon>
        <taxon>Craniata</taxon>
        <taxon>Vertebrata</taxon>
        <taxon>Euteleostomi</taxon>
        <taxon>Actinopterygii</taxon>
        <taxon>Neopterygii</taxon>
        <taxon>Teleostei</taxon>
        <taxon>Neoteleostei</taxon>
        <taxon>Acanthomorphata</taxon>
        <taxon>Eupercaria</taxon>
        <taxon>Perciformes</taxon>
        <taxon>Notothenioidei</taxon>
        <taxon>Nototheniidae</taxon>
        <taxon>Dissostichus</taxon>
    </lineage>
</organism>
<feature type="chain" id="PRO_5041999890" evidence="1">
    <location>
        <begin position="18"/>
        <end position="114"/>
    </location>
</feature>
<evidence type="ECO:0000313" key="2">
    <source>
        <dbReference type="EMBL" id="KAK1879538.1"/>
    </source>
</evidence>
<dbReference type="EMBL" id="JASDAP010000026">
    <property type="protein sequence ID" value="KAK1879538.1"/>
    <property type="molecule type" value="Genomic_DNA"/>
</dbReference>
<keyword evidence="3" id="KW-1185">Reference proteome</keyword>
<keyword evidence="1" id="KW-0732">Signal</keyword>
<sequence>MLWRLLGLLLLPSLHSAMHMHNSNKSEGPRLRMLDPADMNMTEWDFGTPHLTMPNMTSMPGGAVNSPTMPDPTICSILMSMPDIPLDQIPPSCLCSHCKGITGPKGTKGTGASR</sequence>
<name>A0AAD9BB97_DISEL</name>